<reference evidence="1" key="1">
    <citation type="journal article" date="2019" name="bioRxiv">
        <title>The Genome of the Zebra Mussel, Dreissena polymorpha: A Resource for Invasive Species Research.</title>
        <authorList>
            <person name="McCartney M.A."/>
            <person name="Auch B."/>
            <person name="Kono T."/>
            <person name="Mallez S."/>
            <person name="Zhang Y."/>
            <person name="Obille A."/>
            <person name="Becker A."/>
            <person name="Abrahante J.E."/>
            <person name="Garbe J."/>
            <person name="Badalamenti J.P."/>
            <person name="Herman A."/>
            <person name="Mangelson H."/>
            <person name="Liachko I."/>
            <person name="Sullivan S."/>
            <person name="Sone E.D."/>
            <person name="Koren S."/>
            <person name="Silverstein K.A.T."/>
            <person name="Beckman K.B."/>
            <person name="Gohl D.M."/>
        </authorList>
    </citation>
    <scope>NUCLEOTIDE SEQUENCE</scope>
    <source>
        <strain evidence="1">Duluth1</strain>
        <tissue evidence="1">Whole animal</tissue>
    </source>
</reference>
<dbReference type="AlphaFoldDB" id="A0A9D4HLC9"/>
<evidence type="ECO:0000313" key="2">
    <source>
        <dbReference type="Proteomes" id="UP000828390"/>
    </source>
</evidence>
<organism evidence="1 2">
    <name type="scientific">Dreissena polymorpha</name>
    <name type="common">Zebra mussel</name>
    <name type="synonym">Mytilus polymorpha</name>
    <dbReference type="NCBI Taxonomy" id="45954"/>
    <lineage>
        <taxon>Eukaryota</taxon>
        <taxon>Metazoa</taxon>
        <taxon>Spiralia</taxon>
        <taxon>Lophotrochozoa</taxon>
        <taxon>Mollusca</taxon>
        <taxon>Bivalvia</taxon>
        <taxon>Autobranchia</taxon>
        <taxon>Heteroconchia</taxon>
        <taxon>Euheterodonta</taxon>
        <taxon>Imparidentia</taxon>
        <taxon>Neoheterodontei</taxon>
        <taxon>Myida</taxon>
        <taxon>Dreissenoidea</taxon>
        <taxon>Dreissenidae</taxon>
        <taxon>Dreissena</taxon>
    </lineage>
</organism>
<comment type="caution">
    <text evidence="1">The sequence shown here is derived from an EMBL/GenBank/DDBJ whole genome shotgun (WGS) entry which is preliminary data.</text>
</comment>
<accession>A0A9D4HLC9</accession>
<name>A0A9D4HLC9_DREPO</name>
<evidence type="ECO:0000313" key="1">
    <source>
        <dbReference type="EMBL" id="KAH3724662.1"/>
    </source>
</evidence>
<sequence length="69" mass="7957">MDGFISLDFQPLYNQYGGENASKWNSAVHNHRVIAPLWTNIDSRNITDSGLWIHVFTDHQKDTVEIQTI</sequence>
<dbReference type="EMBL" id="JAIWYP010000012">
    <property type="protein sequence ID" value="KAH3724662.1"/>
    <property type="molecule type" value="Genomic_DNA"/>
</dbReference>
<dbReference type="Proteomes" id="UP000828390">
    <property type="component" value="Unassembled WGS sequence"/>
</dbReference>
<proteinExistence type="predicted"/>
<gene>
    <name evidence="1" type="ORF">DPMN_050485</name>
</gene>
<protein>
    <submittedName>
        <fullName evidence="1">Uncharacterized protein</fullName>
    </submittedName>
</protein>
<reference evidence="1" key="2">
    <citation type="submission" date="2020-11" db="EMBL/GenBank/DDBJ databases">
        <authorList>
            <person name="McCartney M.A."/>
            <person name="Auch B."/>
            <person name="Kono T."/>
            <person name="Mallez S."/>
            <person name="Becker A."/>
            <person name="Gohl D.M."/>
            <person name="Silverstein K.A.T."/>
            <person name="Koren S."/>
            <person name="Bechman K.B."/>
            <person name="Herman A."/>
            <person name="Abrahante J.E."/>
            <person name="Garbe J."/>
        </authorList>
    </citation>
    <scope>NUCLEOTIDE SEQUENCE</scope>
    <source>
        <strain evidence="1">Duluth1</strain>
        <tissue evidence="1">Whole animal</tissue>
    </source>
</reference>
<keyword evidence="2" id="KW-1185">Reference proteome</keyword>